<reference evidence="3" key="1">
    <citation type="submission" date="2021-01" db="EMBL/GenBank/DDBJ databases">
        <authorList>
            <person name="Corre E."/>
            <person name="Pelletier E."/>
            <person name="Niang G."/>
            <person name="Scheremetjew M."/>
            <person name="Finn R."/>
            <person name="Kale V."/>
            <person name="Holt S."/>
            <person name="Cochrane G."/>
            <person name="Meng A."/>
            <person name="Brown T."/>
            <person name="Cohen L."/>
        </authorList>
    </citation>
    <scope>NUCLEOTIDE SEQUENCE</scope>
    <source>
        <strain evidence="3">CCMP3105</strain>
    </source>
</reference>
<feature type="compositionally biased region" description="Low complexity" evidence="1">
    <location>
        <begin position="238"/>
        <end position="255"/>
    </location>
</feature>
<gene>
    <name evidence="3" type="ORF">AMON00008_LOCUS40786</name>
</gene>
<dbReference type="PROSITE" id="PS51257">
    <property type="entry name" value="PROKAR_LIPOPROTEIN"/>
    <property type="match status" value="1"/>
</dbReference>
<accession>A0A7S4RUT0</accession>
<dbReference type="AlphaFoldDB" id="A0A7S4RUT0"/>
<keyword evidence="2" id="KW-1133">Transmembrane helix</keyword>
<sequence>MTRSRCGFGRTLVVPLLGMFSCVFVLWQIGFPKFLGVTLVLLWTLYLSLDRLLGRLAGWAIGRTPKAFNWTIECVCVRPSFSWRPHAWSEIIVTDWTWHNPPGFDVDGEEEESLYILKIDRLTLRLELASIYRALRYHEAAQVDMLLLEGVRLRTQRNEEAALNLWEALDLPDSDVNVSAIIQNARRHGGMQHETAKGRRSRMAAVKPLPPASTEATRKAAKYTRPEWLRRRTQQLTSSASSSSCAASSSSSSCFRCFPSLPRTRSSSSRALPQQLDQQQARAYFEYPIGDPRRRPRWGVPMRFDIRQMAVVKVELWIFDLLTMDHRWRLVEPGDTKMAVSSLFISRESLEAGDERRAGGGPMGDSIHGVYLGELIWVLIAQLLPKVLEHSTSNFLKTAFFATGFAARDSAVTACAKVLDFIFDAKRGMAHRCYPCMGVGDVTLTPTQNTDGCYVHVHLIRGRGIAHDGQRVNVHARLELRDPPSNGERGEAGLLHKQWTAVDVQDSALRLWTKTPWWDQHFLLGPAGSTRSVLRILLFFRKTRHAANTNKCEGKIGEVVIQLQTLLVRDKVIDGQMVGWFPLEAGQSTSGFRGRLKLGLKLSGRQDIPDLERASGWRSENAHV</sequence>
<proteinExistence type="predicted"/>
<evidence type="ECO:0000256" key="2">
    <source>
        <dbReference type="SAM" id="Phobius"/>
    </source>
</evidence>
<name>A0A7S4RUT0_9DINO</name>
<organism evidence="3">
    <name type="scientific">Alexandrium monilatum</name>
    <dbReference type="NCBI Taxonomy" id="311494"/>
    <lineage>
        <taxon>Eukaryota</taxon>
        <taxon>Sar</taxon>
        <taxon>Alveolata</taxon>
        <taxon>Dinophyceae</taxon>
        <taxon>Gonyaulacales</taxon>
        <taxon>Pyrocystaceae</taxon>
        <taxon>Alexandrium</taxon>
    </lineage>
</organism>
<evidence type="ECO:0008006" key="4">
    <source>
        <dbReference type="Google" id="ProtNLM"/>
    </source>
</evidence>
<keyword evidence="2" id="KW-0812">Transmembrane</keyword>
<keyword evidence="2" id="KW-0472">Membrane</keyword>
<feature type="transmembrane region" description="Helical" evidence="2">
    <location>
        <begin position="12"/>
        <end position="29"/>
    </location>
</feature>
<protein>
    <recommendedName>
        <fullName evidence="4">C2 domain-containing protein</fullName>
    </recommendedName>
</protein>
<dbReference type="EMBL" id="HBNR01057992">
    <property type="protein sequence ID" value="CAE4625649.1"/>
    <property type="molecule type" value="Transcribed_RNA"/>
</dbReference>
<evidence type="ECO:0000256" key="1">
    <source>
        <dbReference type="SAM" id="MobiDB-lite"/>
    </source>
</evidence>
<feature type="region of interest" description="Disordered" evidence="1">
    <location>
        <begin position="184"/>
        <end position="255"/>
    </location>
</feature>
<evidence type="ECO:0000313" key="3">
    <source>
        <dbReference type="EMBL" id="CAE4625649.1"/>
    </source>
</evidence>